<dbReference type="GO" id="GO:0000287">
    <property type="term" value="F:magnesium ion binding"/>
    <property type="evidence" value="ECO:0007669"/>
    <property type="project" value="TreeGrafter"/>
</dbReference>
<keyword evidence="11" id="KW-1185">Reference proteome</keyword>
<protein>
    <recommendedName>
        <fullName evidence="12">Magnesium transporter</fullName>
    </recommendedName>
</protein>
<keyword evidence="4" id="KW-1003">Cell membrane</keyword>
<evidence type="ECO:0000313" key="11">
    <source>
        <dbReference type="Proteomes" id="UP000623467"/>
    </source>
</evidence>
<evidence type="ECO:0000256" key="4">
    <source>
        <dbReference type="ARBA" id="ARBA00022475"/>
    </source>
</evidence>
<keyword evidence="5 9" id="KW-0812">Transmembrane</keyword>
<keyword evidence="6 9" id="KW-1133">Transmembrane helix</keyword>
<dbReference type="Proteomes" id="UP000623467">
    <property type="component" value="Unassembled WGS sequence"/>
</dbReference>
<feature type="region of interest" description="Disordered" evidence="8">
    <location>
        <begin position="1"/>
        <end position="53"/>
    </location>
</feature>
<evidence type="ECO:0000256" key="2">
    <source>
        <dbReference type="ARBA" id="ARBA00009765"/>
    </source>
</evidence>
<evidence type="ECO:0000256" key="5">
    <source>
        <dbReference type="ARBA" id="ARBA00022692"/>
    </source>
</evidence>
<evidence type="ECO:0000256" key="6">
    <source>
        <dbReference type="ARBA" id="ARBA00022989"/>
    </source>
</evidence>
<dbReference type="SUPFAM" id="SSF144083">
    <property type="entry name" value="Magnesium transport protein CorA, transmembrane region"/>
    <property type="match status" value="1"/>
</dbReference>
<dbReference type="EMBL" id="JACAZH010000008">
    <property type="protein sequence ID" value="KAF7361048.1"/>
    <property type="molecule type" value="Genomic_DNA"/>
</dbReference>
<feature type="transmembrane region" description="Helical" evidence="9">
    <location>
        <begin position="468"/>
        <end position="487"/>
    </location>
</feature>
<dbReference type="GO" id="GO:0015095">
    <property type="term" value="F:magnesium ion transmembrane transporter activity"/>
    <property type="evidence" value="ECO:0007669"/>
    <property type="project" value="TreeGrafter"/>
</dbReference>
<evidence type="ECO:0008006" key="12">
    <source>
        <dbReference type="Google" id="ProtNLM"/>
    </source>
</evidence>
<proteinExistence type="inferred from homology"/>
<dbReference type="InterPro" id="IPR045863">
    <property type="entry name" value="CorA_TM1_TM2"/>
</dbReference>
<comment type="caution">
    <text evidence="10">The sequence shown here is derived from an EMBL/GenBank/DDBJ whole genome shotgun (WGS) entry which is preliminary data.</text>
</comment>
<name>A0A8H7D6W4_9AGAR</name>
<feature type="compositionally biased region" description="Polar residues" evidence="8">
    <location>
        <begin position="21"/>
        <end position="35"/>
    </location>
</feature>
<keyword evidence="7 9" id="KW-0472">Membrane</keyword>
<dbReference type="Pfam" id="PF01544">
    <property type="entry name" value="CorA"/>
    <property type="match status" value="1"/>
</dbReference>
<dbReference type="GO" id="GO:0015087">
    <property type="term" value="F:cobalt ion transmembrane transporter activity"/>
    <property type="evidence" value="ECO:0007669"/>
    <property type="project" value="TreeGrafter"/>
</dbReference>
<accession>A0A8H7D6W4</accession>
<evidence type="ECO:0000256" key="8">
    <source>
        <dbReference type="SAM" id="MobiDB-lite"/>
    </source>
</evidence>
<evidence type="ECO:0000256" key="1">
    <source>
        <dbReference type="ARBA" id="ARBA00004651"/>
    </source>
</evidence>
<dbReference type="Gene3D" id="1.20.58.340">
    <property type="entry name" value="Magnesium transport protein CorA, transmembrane region"/>
    <property type="match status" value="2"/>
</dbReference>
<dbReference type="OrthoDB" id="165352at2759"/>
<dbReference type="InterPro" id="IPR002523">
    <property type="entry name" value="MgTranspt_CorA/ZnTranspt_ZntB"/>
</dbReference>
<sequence length="507" mass="57156">MSSESMPHIAAGERDGAVPISPTNGSGNGAQASLKSRSKHSLSVHPPVSGRRPIDKFRATVNKVMTMQRSTTILAAIGAGAEPGVDPRRASMEMQYRSVHKWTTPPSRALSSNMRNAEFVKWCVSPKSKRRPWVKVRWINVTGISWDIIKALSFKHEMHPLALEDVLHIRPDNVSKADYFLHHLFLRKRKGLDPSAPTSKQALHQRKIEQARLDALKQGTLRVSVTPMFVFLFRDGTVITITQNSAPDLMLPITERLRRADTILRTSADPSMLVQSFLSLVVDKAVQVIDAYHDQISKIEAQILRKPKPSTVRTLHIVSGDLVLHKRTLEPIKTLVYGLRRYDKDRCAALVDESDEGNSGQPIVGFMSHKSKIYLADVYDHTDYILSTLDMIAGIGDSLTDYSFNVIAFPFVHPLELIPALQMASYSMNDTMRLLTMITIICLPMTFVSGYFGMNFDNEAWRHEWSDVLFWIVALSGVLVISLLFVIPDIKRMWHYIQTRKLLKGFS</sequence>
<dbReference type="PANTHER" id="PTHR46494:SF1">
    <property type="entry name" value="CORA FAMILY METAL ION TRANSPORTER (EUROFUNG)"/>
    <property type="match status" value="1"/>
</dbReference>
<reference evidence="10" key="1">
    <citation type="submission" date="2020-05" db="EMBL/GenBank/DDBJ databases">
        <title>Mycena genomes resolve the evolution of fungal bioluminescence.</title>
        <authorList>
            <person name="Tsai I.J."/>
        </authorList>
    </citation>
    <scope>NUCLEOTIDE SEQUENCE</scope>
    <source>
        <strain evidence="10">160909Yilan</strain>
    </source>
</reference>
<evidence type="ECO:0000256" key="3">
    <source>
        <dbReference type="ARBA" id="ARBA00022448"/>
    </source>
</evidence>
<organism evidence="10 11">
    <name type="scientific">Mycena sanguinolenta</name>
    <dbReference type="NCBI Taxonomy" id="230812"/>
    <lineage>
        <taxon>Eukaryota</taxon>
        <taxon>Fungi</taxon>
        <taxon>Dikarya</taxon>
        <taxon>Basidiomycota</taxon>
        <taxon>Agaricomycotina</taxon>
        <taxon>Agaricomycetes</taxon>
        <taxon>Agaricomycetidae</taxon>
        <taxon>Agaricales</taxon>
        <taxon>Marasmiineae</taxon>
        <taxon>Mycenaceae</taxon>
        <taxon>Mycena</taxon>
    </lineage>
</organism>
<dbReference type="GO" id="GO:0005886">
    <property type="term" value="C:plasma membrane"/>
    <property type="evidence" value="ECO:0007669"/>
    <property type="project" value="UniProtKB-SubCell"/>
</dbReference>
<keyword evidence="3" id="KW-0813">Transport</keyword>
<comment type="subcellular location">
    <subcellularLocation>
        <location evidence="1">Cell membrane</location>
        <topology evidence="1">Multi-pass membrane protein</topology>
    </subcellularLocation>
</comment>
<dbReference type="SUPFAM" id="SSF143865">
    <property type="entry name" value="CorA soluble domain-like"/>
    <property type="match status" value="1"/>
</dbReference>
<gene>
    <name evidence="10" type="ORF">MSAN_01135400</name>
</gene>
<evidence type="ECO:0000256" key="9">
    <source>
        <dbReference type="SAM" id="Phobius"/>
    </source>
</evidence>
<dbReference type="InterPro" id="IPR045861">
    <property type="entry name" value="CorA_cytoplasmic_dom"/>
</dbReference>
<feature type="transmembrane region" description="Helical" evidence="9">
    <location>
        <begin position="434"/>
        <end position="456"/>
    </location>
</feature>
<dbReference type="GO" id="GO:0050897">
    <property type="term" value="F:cobalt ion binding"/>
    <property type="evidence" value="ECO:0007669"/>
    <property type="project" value="TreeGrafter"/>
</dbReference>
<dbReference type="AlphaFoldDB" id="A0A8H7D6W4"/>
<evidence type="ECO:0000256" key="7">
    <source>
        <dbReference type="ARBA" id="ARBA00023136"/>
    </source>
</evidence>
<evidence type="ECO:0000313" key="10">
    <source>
        <dbReference type="EMBL" id="KAF7361048.1"/>
    </source>
</evidence>
<dbReference type="PANTHER" id="PTHR46494">
    <property type="entry name" value="CORA FAMILY METAL ION TRANSPORTER (EUROFUNG)"/>
    <property type="match status" value="1"/>
</dbReference>
<dbReference type="Gene3D" id="3.30.460.20">
    <property type="entry name" value="CorA soluble domain-like"/>
    <property type="match status" value="1"/>
</dbReference>
<comment type="similarity">
    <text evidence="2">Belongs to the CorA metal ion transporter (MIT) (TC 1.A.35) family.</text>
</comment>